<protein>
    <submittedName>
        <fullName evidence="2">Uncharacterized protein</fullName>
    </submittedName>
</protein>
<organism evidence="2">
    <name type="scientific">OCS116 cluster bacterium</name>
    <dbReference type="NCBI Taxonomy" id="2030921"/>
    <lineage>
        <taxon>Bacteria</taxon>
        <taxon>Pseudomonadati</taxon>
        <taxon>Pseudomonadota</taxon>
        <taxon>Alphaproteobacteria</taxon>
        <taxon>OCS116 cluster</taxon>
    </lineage>
</organism>
<reference key="1">
    <citation type="submission" date="2017-08" db="EMBL/GenBank/DDBJ databases">
        <title>A dynamic microbial community with high functional redundancy inhabits the cold, oxic subseafloor aquifer.</title>
        <authorList>
            <person name="Tully B.J."/>
            <person name="Wheat C.G."/>
            <person name="Glazer B.T."/>
            <person name="Huber J.A."/>
        </authorList>
    </citation>
    <scope>NUCLEOTIDE SEQUENCE [LARGE SCALE GENOMIC DNA]</scope>
</reference>
<name>A0A2A4YRA7_9PROT</name>
<dbReference type="EMBL" id="NVUS01000030">
    <property type="protein sequence ID" value="PCI97388.1"/>
    <property type="molecule type" value="Genomic_DNA"/>
</dbReference>
<accession>A0A2A4YRA7</accession>
<comment type="caution">
    <text evidence="2">The sequence shown here is derived from an EMBL/GenBank/DDBJ whole genome shotgun (WGS) entry which is preliminary data.</text>
</comment>
<evidence type="ECO:0000256" key="1">
    <source>
        <dbReference type="SAM" id="Phobius"/>
    </source>
</evidence>
<sequence>MTATESVSNRLNCLLALSVGVFALHNFEEWVNLANLSNGGLAAPLQGLFTEANFVVAVLLLTLYYVI</sequence>
<reference evidence="2" key="2">
    <citation type="journal article" date="2018" name="ISME J.">
        <title>A dynamic microbial community with high functional redundancy inhabits the cold, oxic subseafloor aquifer.</title>
        <authorList>
            <person name="Tully B.J."/>
            <person name="Wheat C.G."/>
            <person name="Glazer B.T."/>
            <person name="Huber J.A."/>
        </authorList>
    </citation>
    <scope>NUCLEOTIDE SEQUENCE</scope>
    <source>
        <strain evidence="2">NORP83</strain>
    </source>
</reference>
<feature type="transmembrane region" description="Helical" evidence="1">
    <location>
        <begin position="47"/>
        <end position="66"/>
    </location>
</feature>
<proteinExistence type="predicted"/>
<keyword evidence="1" id="KW-1133">Transmembrane helix</keyword>
<keyword evidence="1" id="KW-0812">Transmembrane</keyword>
<evidence type="ECO:0000313" key="2">
    <source>
        <dbReference type="EMBL" id="PCI97388.1"/>
    </source>
</evidence>
<gene>
    <name evidence="2" type="ORF">COB13_15775</name>
</gene>
<keyword evidence="1" id="KW-0472">Membrane</keyword>
<dbReference type="AlphaFoldDB" id="A0A2A4YRA7"/>